<dbReference type="PANTHER" id="PTHR45648">
    <property type="entry name" value="GDSL LIPASE/ACYLHYDROLASE FAMILY PROTEIN (AFU_ORTHOLOGUE AFUA_4G14700)"/>
    <property type="match status" value="1"/>
</dbReference>
<evidence type="ECO:0008006" key="6">
    <source>
        <dbReference type="Google" id="ProtNLM"/>
    </source>
</evidence>
<dbReference type="STRING" id="71139.A0A059CGC9"/>
<evidence type="ECO:0000256" key="3">
    <source>
        <dbReference type="ARBA" id="ARBA00022963"/>
    </source>
</evidence>
<dbReference type="InterPro" id="IPR036514">
    <property type="entry name" value="SGNH_hydro_sf"/>
</dbReference>
<sequence length="345" mass="38931">MLPLVSLNFELCSCFTSFVFGDLFVDSGNNDYLLTLSRADSPPYGIDFKPSGGQPTGRFTNGRTIADIVGQALGEESFPPPFLAPYSQEHATSRGINYASGAAGIWMKQDPYLVPLRKQVDHFENTKNYMGGVMGERETNDFLERVVFSLTVGSNDIINYILTSVPYLSAQKLPPAMYQSFVISNLTLQPKGFREMRPRRFVMVRIGPLGRIPFIRALNLFLPSRSCVVQVNHFVQGYNKKLKELLNELNQEGSREAMFIYVNSYNVFMEIELNYQQHAFKNADAPCCRGFFPPFNCHNATSVMCNDGSMYVYWDACHNTEAANIVVARELLGGYQTRSYHICNK</sequence>
<dbReference type="InterPro" id="IPR035669">
    <property type="entry name" value="SGNH_plant_lipase-like"/>
</dbReference>
<dbReference type="InterPro" id="IPR001087">
    <property type="entry name" value="GDSL"/>
</dbReference>
<dbReference type="Gramene" id="KCW77314">
    <property type="protein sequence ID" value="KCW77314"/>
    <property type="gene ID" value="EUGRSUZ_D01677"/>
</dbReference>
<gene>
    <name evidence="5" type="ORF">EUGRSUZ_D01677</name>
</gene>
<evidence type="ECO:0000256" key="1">
    <source>
        <dbReference type="ARBA" id="ARBA00008668"/>
    </source>
</evidence>
<comment type="similarity">
    <text evidence="1">Belongs to the 'GDSL' lipolytic enzyme family.</text>
</comment>
<evidence type="ECO:0000256" key="4">
    <source>
        <dbReference type="ARBA" id="ARBA00023098"/>
    </source>
</evidence>
<keyword evidence="2" id="KW-0378">Hydrolase</keyword>
<organism evidence="5">
    <name type="scientific">Eucalyptus grandis</name>
    <name type="common">Flooded gum</name>
    <dbReference type="NCBI Taxonomy" id="71139"/>
    <lineage>
        <taxon>Eukaryota</taxon>
        <taxon>Viridiplantae</taxon>
        <taxon>Streptophyta</taxon>
        <taxon>Embryophyta</taxon>
        <taxon>Tracheophyta</taxon>
        <taxon>Spermatophyta</taxon>
        <taxon>Magnoliopsida</taxon>
        <taxon>eudicotyledons</taxon>
        <taxon>Gunneridae</taxon>
        <taxon>Pentapetalae</taxon>
        <taxon>rosids</taxon>
        <taxon>malvids</taxon>
        <taxon>Myrtales</taxon>
        <taxon>Myrtaceae</taxon>
        <taxon>Myrtoideae</taxon>
        <taxon>Eucalypteae</taxon>
        <taxon>Eucalyptus</taxon>
    </lineage>
</organism>
<name>A0A059CGC9_EUCGR</name>
<dbReference type="Pfam" id="PF00657">
    <property type="entry name" value="Lipase_GDSL"/>
    <property type="match status" value="1"/>
</dbReference>
<protein>
    <recommendedName>
        <fullName evidence="6">GDSL esterase/lipase</fullName>
    </recommendedName>
</protein>
<accession>A0A059CGC9</accession>
<dbReference type="EMBL" id="KK198756">
    <property type="protein sequence ID" value="KCW77314.1"/>
    <property type="molecule type" value="Genomic_DNA"/>
</dbReference>
<keyword evidence="4" id="KW-0443">Lipid metabolism</keyword>
<evidence type="ECO:0000313" key="5">
    <source>
        <dbReference type="EMBL" id="KCW77314.1"/>
    </source>
</evidence>
<dbReference type="GO" id="GO:0016788">
    <property type="term" value="F:hydrolase activity, acting on ester bonds"/>
    <property type="evidence" value="ECO:0007669"/>
    <property type="project" value="InterPro"/>
</dbReference>
<reference evidence="5" key="1">
    <citation type="submission" date="2013-07" db="EMBL/GenBank/DDBJ databases">
        <title>The genome of Eucalyptus grandis.</title>
        <authorList>
            <person name="Schmutz J."/>
            <person name="Hayes R."/>
            <person name="Myburg A."/>
            <person name="Tuskan G."/>
            <person name="Grattapaglia D."/>
            <person name="Rokhsar D.S."/>
        </authorList>
    </citation>
    <scope>NUCLEOTIDE SEQUENCE</scope>
    <source>
        <tissue evidence="5">Leaf extractions</tissue>
    </source>
</reference>
<evidence type="ECO:0000256" key="2">
    <source>
        <dbReference type="ARBA" id="ARBA00022801"/>
    </source>
</evidence>
<dbReference type="InterPro" id="IPR051058">
    <property type="entry name" value="GDSL_Est/Lipase"/>
</dbReference>
<dbReference type="Gene3D" id="3.40.50.1110">
    <property type="entry name" value="SGNH hydrolase"/>
    <property type="match status" value="1"/>
</dbReference>
<dbReference type="InParanoid" id="A0A059CGC9"/>
<keyword evidence="3" id="KW-0442">Lipid degradation</keyword>
<proteinExistence type="inferred from homology"/>
<dbReference type="eggNOG" id="ENOG502QR7P">
    <property type="taxonomic scope" value="Eukaryota"/>
</dbReference>
<dbReference type="PANTHER" id="PTHR45648:SF5">
    <property type="entry name" value="OS04G0577300 PROTEIN"/>
    <property type="match status" value="1"/>
</dbReference>
<dbReference type="AlphaFoldDB" id="A0A059CGC9"/>
<dbReference type="GO" id="GO:0016042">
    <property type="term" value="P:lipid catabolic process"/>
    <property type="evidence" value="ECO:0007669"/>
    <property type="project" value="UniProtKB-KW"/>
</dbReference>
<dbReference type="CDD" id="cd01837">
    <property type="entry name" value="SGNH_plant_lipase_like"/>
    <property type="match status" value="1"/>
</dbReference>
<dbReference type="OMA" id="PPFICFK"/>
<dbReference type="FunCoup" id="A0A059CGC9">
    <property type="interactions" value="59"/>
</dbReference>